<evidence type="ECO:0000259" key="6">
    <source>
        <dbReference type="PROSITE" id="PS51203"/>
    </source>
</evidence>
<keyword evidence="8" id="KW-1185">Reference proteome</keyword>
<dbReference type="PANTHER" id="PTHR21664">
    <property type="entry name" value="CHRONIC MYELOGENOUS LEUKEMIA TUMOR ANTIGEN 66"/>
    <property type="match status" value="1"/>
</dbReference>
<evidence type="ECO:0000313" key="7">
    <source>
        <dbReference type="EnsemblMetazoa" id="AMEC001099-PA"/>
    </source>
</evidence>
<keyword evidence="5" id="KW-0539">Nucleus</keyword>
<dbReference type="Pfam" id="PF04969">
    <property type="entry name" value="CS"/>
    <property type="match status" value="1"/>
</dbReference>
<reference evidence="7" key="2">
    <citation type="submission" date="2020-05" db="UniProtKB">
        <authorList>
            <consortium name="EnsemblMetazoa"/>
        </authorList>
    </citation>
    <scope>IDENTIFICATION</scope>
    <source>
        <strain evidence="7">CM1001059</strain>
    </source>
</reference>
<keyword evidence="4" id="KW-0963">Cytoplasm</keyword>
<dbReference type="PANTHER" id="PTHR21664:SF1">
    <property type="entry name" value="NUDC DOMAIN-CONTAINING PROTEIN 1"/>
    <property type="match status" value="1"/>
</dbReference>
<evidence type="ECO:0000256" key="2">
    <source>
        <dbReference type="ARBA" id="ARBA00004496"/>
    </source>
</evidence>
<reference evidence="8" key="1">
    <citation type="submission" date="2014-01" db="EMBL/GenBank/DDBJ databases">
        <title>The Genome Sequence of Anopheles melas CM1001059_A (V2).</title>
        <authorList>
            <consortium name="The Broad Institute Genomics Platform"/>
            <person name="Neafsey D.E."/>
            <person name="Besansky N."/>
            <person name="Howell P."/>
            <person name="Walton C."/>
            <person name="Young S.K."/>
            <person name="Zeng Q."/>
            <person name="Gargeya S."/>
            <person name="Fitzgerald M."/>
            <person name="Haas B."/>
            <person name="Abouelleil A."/>
            <person name="Allen A.W."/>
            <person name="Alvarado L."/>
            <person name="Arachchi H.M."/>
            <person name="Berlin A.M."/>
            <person name="Chapman S.B."/>
            <person name="Gainer-Dewar J."/>
            <person name="Goldberg J."/>
            <person name="Griggs A."/>
            <person name="Gujja S."/>
            <person name="Hansen M."/>
            <person name="Howarth C."/>
            <person name="Imamovic A."/>
            <person name="Ireland A."/>
            <person name="Larimer J."/>
            <person name="McCowan C."/>
            <person name="Murphy C."/>
            <person name="Pearson M."/>
            <person name="Poon T.W."/>
            <person name="Priest M."/>
            <person name="Roberts A."/>
            <person name="Saif S."/>
            <person name="Shea T."/>
            <person name="Sisk P."/>
            <person name="Sykes S."/>
            <person name="Wortman J."/>
            <person name="Nusbaum C."/>
            <person name="Birren B."/>
        </authorList>
    </citation>
    <scope>NUCLEOTIDE SEQUENCE [LARGE SCALE GENOMIC DNA]</scope>
    <source>
        <strain evidence="8">CM1001059</strain>
    </source>
</reference>
<dbReference type="AlphaFoldDB" id="A0A182TEX5"/>
<dbReference type="Proteomes" id="UP000075902">
    <property type="component" value="Unassembled WGS sequence"/>
</dbReference>
<dbReference type="EnsemblMetazoa" id="AMEC001099-RA">
    <property type="protein sequence ID" value="AMEC001099-PA"/>
    <property type="gene ID" value="AMEC001099"/>
</dbReference>
<dbReference type="SUPFAM" id="SSF49764">
    <property type="entry name" value="HSP20-like chaperones"/>
    <property type="match status" value="1"/>
</dbReference>
<evidence type="ECO:0000256" key="1">
    <source>
        <dbReference type="ARBA" id="ARBA00004123"/>
    </source>
</evidence>
<dbReference type="InterPro" id="IPR008978">
    <property type="entry name" value="HSP20-like_chaperone"/>
</dbReference>
<comment type="subcellular location">
    <subcellularLocation>
        <location evidence="2">Cytoplasm</location>
    </subcellularLocation>
    <subcellularLocation>
        <location evidence="1">Nucleus</location>
    </subcellularLocation>
</comment>
<proteinExistence type="predicted"/>
<organism evidence="7 8">
    <name type="scientific">Anopheles melas</name>
    <dbReference type="NCBI Taxonomy" id="34690"/>
    <lineage>
        <taxon>Eukaryota</taxon>
        <taxon>Metazoa</taxon>
        <taxon>Ecdysozoa</taxon>
        <taxon>Arthropoda</taxon>
        <taxon>Hexapoda</taxon>
        <taxon>Insecta</taxon>
        <taxon>Pterygota</taxon>
        <taxon>Neoptera</taxon>
        <taxon>Endopterygota</taxon>
        <taxon>Diptera</taxon>
        <taxon>Nematocera</taxon>
        <taxon>Culicoidea</taxon>
        <taxon>Culicidae</taxon>
        <taxon>Anophelinae</taxon>
        <taxon>Anopheles</taxon>
    </lineage>
</organism>
<dbReference type="GO" id="GO:0005737">
    <property type="term" value="C:cytoplasm"/>
    <property type="evidence" value="ECO:0007669"/>
    <property type="project" value="UniProtKB-SubCell"/>
</dbReference>
<accession>A0A182TEX5</accession>
<evidence type="ECO:0000313" key="8">
    <source>
        <dbReference type="Proteomes" id="UP000075902"/>
    </source>
</evidence>
<dbReference type="Gene3D" id="2.60.40.790">
    <property type="match status" value="1"/>
</dbReference>
<dbReference type="PROSITE" id="PS51203">
    <property type="entry name" value="CS"/>
    <property type="match status" value="1"/>
</dbReference>
<sequence>MPHIELRPDQKLLKPNFDGYKLSLEPVPVLSTEFSPTSHPHRVKTNDCSYYHARLFGMQNHLVRDPWAPGQCYYLDSIGLLQRVCYDSAQGRMLPIAAVYKLPTVSSNGSNGEEDVAARYNCSLLFPSEHHCLLSDGCGTVRVLETGDRTTGREWKAQSTLRPVEHNLAQGVLLGGGVLLDGRYIVRDGKRLLHFLTLQLDGQPEAKSKCLLHWHTLEQQQSGPPAWTLCASRTLASNGYPRFCALDYHAAAVLVASDQPYRFVYDSERPVEGPEPKPTESESVEAPAAWEQFPFRWTQTPDEVNVTFDKHKDVQYRVVCEPSSGPNEPSLLQVFANDTVVIDGAQLFAAIDHDSTTWSMDPKLFDIAMRKQQPGIMWPFLFPGAPDEAVPEAGDASRPPPDVDLPPAPNLSAPLEPCDFESGQDTYYTLERLSAADHTVTHTASLGHGPPLFAVTLRAGLPATFATRHDVDACLWQLQPVSLGAEDCRLQHEGTLHAFGYVQASKRQQKYLGCAPDLGYGVVCESHRSVYLYKGSYGASGAGLRNRTGAQVTIGQHQFVSLKDYGEVVGIACENDVLILLAEKAILALQLTAE</sequence>
<evidence type="ECO:0000256" key="3">
    <source>
        <dbReference type="ARBA" id="ARBA00018915"/>
    </source>
</evidence>
<dbReference type="VEuPathDB" id="VectorBase:AMEC001099"/>
<feature type="domain" description="CS" evidence="6">
    <location>
        <begin position="290"/>
        <end position="382"/>
    </location>
</feature>
<dbReference type="InterPro" id="IPR007052">
    <property type="entry name" value="CS_dom"/>
</dbReference>
<dbReference type="STRING" id="34690.A0A182TEX5"/>
<name>A0A182TEX5_9DIPT</name>
<protein>
    <recommendedName>
        <fullName evidence="3">NudC domain-containing protein 1</fullName>
    </recommendedName>
</protein>
<dbReference type="GO" id="GO:0005634">
    <property type="term" value="C:nucleus"/>
    <property type="evidence" value="ECO:0007669"/>
    <property type="project" value="UniProtKB-SubCell"/>
</dbReference>
<dbReference type="InterPro" id="IPR037895">
    <property type="entry name" value="NUDCD1"/>
</dbReference>
<evidence type="ECO:0000256" key="5">
    <source>
        <dbReference type="ARBA" id="ARBA00023242"/>
    </source>
</evidence>
<evidence type="ECO:0000256" key="4">
    <source>
        <dbReference type="ARBA" id="ARBA00022490"/>
    </source>
</evidence>
<dbReference type="CDD" id="cd06467">
    <property type="entry name" value="p23_NUDC_like"/>
    <property type="match status" value="1"/>
</dbReference>